<dbReference type="EMBL" id="NLAX01000002">
    <property type="protein sequence ID" value="PKS13103.1"/>
    <property type="molecule type" value="Genomic_DNA"/>
</dbReference>
<protein>
    <submittedName>
        <fullName evidence="2">Uncharacterized protein</fullName>
    </submittedName>
</protein>
<dbReference type="VEuPathDB" id="FungiDB:jhhlp_000445"/>
<dbReference type="STRING" id="41688.A0A2N3NKY6"/>
<organism evidence="2 3">
    <name type="scientific">Lomentospora prolificans</name>
    <dbReference type="NCBI Taxonomy" id="41688"/>
    <lineage>
        <taxon>Eukaryota</taxon>
        <taxon>Fungi</taxon>
        <taxon>Dikarya</taxon>
        <taxon>Ascomycota</taxon>
        <taxon>Pezizomycotina</taxon>
        <taxon>Sordariomycetes</taxon>
        <taxon>Hypocreomycetidae</taxon>
        <taxon>Microascales</taxon>
        <taxon>Microascaceae</taxon>
        <taxon>Lomentospora</taxon>
    </lineage>
</organism>
<dbReference type="PANTHER" id="PTHR35179">
    <property type="entry name" value="PROTEIN CBG02620"/>
    <property type="match status" value="1"/>
</dbReference>
<accession>A0A2N3NKY6</accession>
<dbReference type="InParanoid" id="A0A2N3NKY6"/>
<dbReference type="PANTHER" id="PTHR35179:SF2">
    <property type="entry name" value="START DOMAIN-CONTAINING PROTEIN"/>
    <property type="match status" value="1"/>
</dbReference>
<dbReference type="AlphaFoldDB" id="A0A2N3NKY6"/>
<feature type="compositionally biased region" description="Polar residues" evidence="1">
    <location>
        <begin position="217"/>
        <end position="230"/>
    </location>
</feature>
<sequence>MAQAPIAEISRQDLQRLQLPPQAREAPQPWPYPGSPSLWCPPPAPRQLPKDSGLVYISQNAARHPDIPLEPLCRDVYVNRRDFDIPSIDVITDRNNNRKLLSFNGLDAFTITIEVAGRTALFCCKEPKTSEVIGPKEHKGFGHEFDEKACTASKVRGSTGHQRIITYSFGGHKIILRHGLDGYFDAANKDSLDSHIAGLVESMSLSSANLAADPDNSRLSGKPTRSTSLPNGRYSRWTDTIPTMLDLTAFNPSPASPRSSVPVCPTSTPTSVVGRNNVQRHLPPRSPWCSLLVKFMCKTNIIQ</sequence>
<name>A0A2N3NKY6_9PEZI</name>
<feature type="region of interest" description="Disordered" evidence="1">
    <location>
        <begin position="212"/>
        <end position="233"/>
    </location>
</feature>
<evidence type="ECO:0000313" key="2">
    <source>
        <dbReference type="EMBL" id="PKS13103.1"/>
    </source>
</evidence>
<evidence type="ECO:0000256" key="1">
    <source>
        <dbReference type="SAM" id="MobiDB-lite"/>
    </source>
</evidence>
<feature type="region of interest" description="Disordered" evidence="1">
    <location>
        <begin position="1"/>
        <end position="35"/>
    </location>
</feature>
<proteinExistence type="predicted"/>
<evidence type="ECO:0000313" key="3">
    <source>
        <dbReference type="Proteomes" id="UP000233524"/>
    </source>
</evidence>
<reference evidence="2 3" key="1">
    <citation type="journal article" date="2017" name="G3 (Bethesda)">
        <title>First Draft Genome Sequence of the Pathogenic Fungus Lomentospora prolificans (Formerly Scedosporium prolificans).</title>
        <authorList>
            <person name="Luo R."/>
            <person name="Zimin A."/>
            <person name="Workman R."/>
            <person name="Fan Y."/>
            <person name="Pertea G."/>
            <person name="Grossman N."/>
            <person name="Wear M.P."/>
            <person name="Jia B."/>
            <person name="Miller H."/>
            <person name="Casadevall A."/>
            <person name="Timp W."/>
            <person name="Zhang S.X."/>
            <person name="Salzberg S.L."/>
        </authorList>
    </citation>
    <scope>NUCLEOTIDE SEQUENCE [LARGE SCALE GENOMIC DNA]</scope>
    <source>
        <strain evidence="2 3">JHH-5317</strain>
    </source>
</reference>
<gene>
    <name evidence="2" type="ORF">jhhlp_000445</name>
</gene>
<comment type="caution">
    <text evidence="2">The sequence shown here is derived from an EMBL/GenBank/DDBJ whole genome shotgun (WGS) entry which is preliminary data.</text>
</comment>
<dbReference type="OrthoDB" id="420564at2759"/>
<keyword evidence="3" id="KW-1185">Reference proteome</keyword>
<dbReference type="Proteomes" id="UP000233524">
    <property type="component" value="Unassembled WGS sequence"/>
</dbReference>